<feature type="region of interest" description="Disordered" evidence="9">
    <location>
        <begin position="557"/>
        <end position="602"/>
    </location>
</feature>
<dbReference type="GO" id="GO:0015031">
    <property type="term" value="P:protein transport"/>
    <property type="evidence" value="ECO:0007669"/>
    <property type="project" value="UniProtKB-KW"/>
</dbReference>
<dbReference type="InterPro" id="IPR032629">
    <property type="entry name" value="DCB_dom"/>
</dbReference>
<evidence type="ECO:0000259" key="10">
    <source>
        <dbReference type="PROSITE" id="PS50190"/>
    </source>
</evidence>
<organism evidence="11 12">
    <name type="scientific">Castilleja foliolosa</name>
    <dbReference type="NCBI Taxonomy" id="1961234"/>
    <lineage>
        <taxon>Eukaryota</taxon>
        <taxon>Viridiplantae</taxon>
        <taxon>Streptophyta</taxon>
        <taxon>Embryophyta</taxon>
        <taxon>Tracheophyta</taxon>
        <taxon>Spermatophyta</taxon>
        <taxon>Magnoliopsida</taxon>
        <taxon>eudicotyledons</taxon>
        <taxon>Gunneridae</taxon>
        <taxon>Pentapetalae</taxon>
        <taxon>asterids</taxon>
        <taxon>lamiids</taxon>
        <taxon>Lamiales</taxon>
        <taxon>Orobanchaceae</taxon>
        <taxon>Pedicularideae</taxon>
        <taxon>Castillejinae</taxon>
        <taxon>Castilleja</taxon>
    </lineage>
</organism>
<accession>A0ABD3BGZ1</accession>
<feature type="compositionally biased region" description="Polar residues" evidence="9">
    <location>
        <begin position="590"/>
        <end position="601"/>
    </location>
</feature>
<feature type="region of interest" description="Disordered" evidence="9">
    <location>
        <begin position="43"/>
        <end position="65"/>
    </location>
</feature>
<dbReference type="SUPFAM" id="SSF48425">
    <property type="entry name" value="Sec7 domain"/>
    <property type="match status" value="1"/>
</dbReference>
<keyword evidence="6" id="KW-0344">Guanine-nucleotide releasing factor</keyword>
<comment type="subunit">
    <text evidence="3">Homodimer.</text>
</comment>
<dbReference type="GO" id="GO:0005829">
    <property type="term" value="C:cytosol"/>
    <property type="evidence" value="ECO:0007669"/>
    <property type="project" value="UniProtKB-SubCell"/>
</dbReference>
<feature type="region of interest" description="Disordered" evidence="9">
    <location>
        <begin position="1298"/>
        <end position="1323"/>
    </location>
</feature>
<dbReference type="FunFam" id="1.10.220.20:FF:000002">
    <property type="entry name" value="Brefeldin A-inhibited guanine nucleotide-exchange protein 1"/>
    <property type="match status" value="1"/>
</dbReference>
<keyword evidence="8" id="KW-0472">Membrane</keyword>
<dbReference type="SUPFAM" id="SSF48371">
    <property type="entry name" value="ARM repeat"/>
    <property type="match status" value="1"/>
</dbReference>
<keyword evidence="7" id="KW-0653">Protein transport</keyword>
<dbReference type="EMBL" id="JAVIJP010000092">
    <property type="protein sequence ID" value="KAL3616572.1"/>
    <property type="molecule type" value="Genomic_DNA"/>
</dbReference>
<dbReference type="InterPro" id="IPR016024">
    <property type="entry name" value="ARM-type_fold"/>
</dbReference>
<evidence type="ECO:0000256" key="9">
    <source>
        <dbReference type="SAM" id="MobiDB-lite"/>
    </source>
</evidence>
<evidence type="ECO:0000313" key="11">
    <source>
        <dbReference type="EMBL" id="KAL3616572.1"/>
    </source>
</evidence>
<sequence>MASPEADSRLNQVLIPALDKIIKSASWRKHAKLAAECKSVIEHLTSPNQNPTPTTPPASPSGQSDSYPGVLLELSLSESDITLSPLINALATNYAKVSEPALDAVQKLIAHGYLHGEADPSGGPDAKLLSKLIDSVCKCHDLGDENVELLVIKALLSAVTSVSLRIHGDCLLLVVRTCYDIYLSSKNVVNQTTAKASLVQMLVIVFRRMEADSSTVPLQPIVVAEMMEPPEKGDVDGSMTLFVQGFITKVIHDIDGVFSPSTPLGGVGSGVGAHDGAFETKTSTVEGTNPADLLDSTDKDMLDAKYWEISMYKTALEGRKGELAEGEGERDDDLDVQIGNKLRRDAFLVFRALCKLSMKTPPKEAATDPQAMKGKIVALELLKILLENAGAVFRTSERFLDAIKQYLCLSLLKNSASTLMIVFQLSCSIFISLVSRFRAGLKAEIGVFFPMIVLRVLENVAQPNFQQKMTVLRFLEKLCVDSQILIDIFLNYDCDVNASNIFERMVNGLLKTAQGVPPGVPSTLQPPQDVAMKLEAMKCLVAILNCMGDWMNRQLRIPGSHSSRKPDAINSDPGSPPSVNGNVDEPIEGSDTQSEASSEISDVSMLEQRRAYKLELQEGVSLFNRKPKKGIEFLINANKVGNSAEEIAAFLKSASGLNETLIGDYLGEREDLSLKVMHAYVDSFDFESMEFDEAIRIFLQGFRLPGEAQKIDRIMEKFAERYCKCNPKVFNSADTAYVLAYSVIMLNTDAHNPMVKNKMSADDFIRNNRGIDDGKDLPEEYLRSLYERISKNEIKMKEDNLSIQQRLSVSNRVLGLDSILNIVVRKRGEDSMETSDDLMRHMQEQFKEKARKSESIYYPATDVVILRFMVEACWAPMLAAFSVPLDQSDDEFVIALCLEGFRSAIHVTAAMSMKTHRDAFLTSLAKFTSLHSPADIKQKNIDAIKAIVTIADEDGNYLQEAWEHILTCVSRFEHLHLLGEGAPPDAAFFAIPQNELDKSKQSRSNILPVLNKKGPGKIQNAASAVRRGSYDSAGVGGSSAAGITSEQMNNLVSNLNMLEQVGEVNRIFIRSQKLNSEAIVDFVKALCKVSMDELRSTSDPRVFSLTKIVEIAHYNMNRIRLVWSKIWLVLSDFFVTIGCSANLSIAIFAMDSLRQLSMKFLEREELANYNFQNEFMKPFVVVMRRSSAVEIRELIIRCVSQMVLSRVNNVKSGWKSMFMVFTTAAYDDHKNIVLLSFEIIEKIVRDYFPYITETETTTFTDCVNCLIAFTNTRFNKEISLNAIGFLRFCAAKLSEGDLGKDTSEKVPPPLPQKGKEKKIDNREPKDKVDHLYLWFPLLAGLSELSFDPRPEIRKSALQVLFDTLRNHGQHFSLALWEKVFESVLFRIFDDAGRAMDPSGDNTTPGRIPNGDIDDHDQDAWLYETCTLALQLVVDLFVNFYDTVNPLLKKVLMLLVSFIKRPHQSLAGIGIAAFVRLMSNAGVMFTEDKWFDVVTSLKEAANETLPDFSFILEEDSRIWAHEASNGDGNEESTGAITNNDDSDNNLRRQHMYDTISDVKCRAAVQLLLIQAIMEIYNMYRPQFSAKNTVILFDGVHAVASHANKINSDSALRQKLQELGSMTQMQDPPLLRLENESYQICLTFLQNLILDRPSNFEESEVEFYLVSLCQEVLRFYIEVASSSDSVSRAPHWTIPLGSARRRELAARAPLIVATLQAMCSLGESLFEKSLPSFFPLLASLISCEHGSNEVQLALSDMLSSTVGPVLLRAC</sequence>
<gene>
    <name evidence="11" type="primary">BIG2_2</name>
    <name evidence="11" type="ORF">CASFOL_039962</name>
</gene>
<dbReference type="GO" id="GO:0016020">
    <property type="term" value="C:membrane"/>
    <property type="evidence" value="ECO:0007669"/>
    <property type="project" value="UniProtKB-SubCell"/>
</dbReference>
<evidence type="ECO:0000256" key="3">
    <source>
        <dbReference type="ARBA" id="ARBA00011738"/>
    </source>
</evidence>
<dbReference type="PANTHER" id="PTHR10663">
    <property type="entry name" value="GUANYL-NUCLEOTIDE EXCHANGE FACTOR"/>
    <property type="match status" value="1"/>
</dbReference>
<dbReference type="Pfam" id="PF09324">
    <property type="entry name" value="Sec7-like_HDS"/>
    <property type="match status" value="1"/>
</dbReference>
<evidence type="ECO:0000256" key="8">
    <source>
        <dbReference type="ARBA" id="ARBA00023136"/>
    </source>
</evidence>
<dbReference type="Pfam" id="PF16213">
    <property type="entry name" value="DCB"/>
    <property type="match status" value="1"/>
</dbReference>
<dbReference type="Gene3D" id="1.10.220.20">
    <property type="match status" value="1"/>
</dbReference>
<dbReference type="InterPro" id="IPR015403">
    <property type="entry name" value="Mon2/Sec7/BIG1-like_HDS"/>
</dbReference>
<dbReference type="Proteomes" id="UP001632038">
    <property type="component" value="Unassembled WGS sequence"/>
</dbReference>
<dbReference type="SMART" id="SM00222">
    <property type="entry name" value="Sec7"/>
    <property type="match status" value="1"/>
</dbReference>
<proteinExistence type="predicted"/>
<feature type="region of interest" description="Disordered" evidence="9">
    <location>
        <begin position="1522"/>
        <end position="1542"/>
    </location>
</feature>
<dbReference type="Pfam" id="PF20252">
    <property type="entry name" value="BIG2_C"/>
    <property type="match status" value="1"/>
</dbReference>
<dbReference type="InterPro" id="IPR032691">
    <property type="entry name" value="Mon2/Sec7/BIG1-like_HUS"/>
</dbReference>
<keyword evidence="4" id="KW-0813">Transport</keyword>
<evidence type="ECO:0000313" key="12">
    <source>
        <dbReference type="Proteomes" id="UP001632038"/>
    </source>
</evidence>
<evidence type="ECO:0000256" key="1">
    <source>
        <dbReference type="ARBA" id="ARBA00004287"/>
    </source>
</evidence>
<dbReference type="GO" id="GO:0005085">
    <property type="term" value="F:guanyl-nucleotide exchange factor activity"/>
    <property type="evidence" value="ECO:0007669"/>
    <property type="project" value="UniProtKB-KW"/>
</dbReference>
<comment type="subcellular location">
    <subcellularLocation>
        <location evidence="2">Cytoplasm</location>
        <location evidence="2">Cytosol</location>
    </subcellularLocation>
    <subcellularLocation>
        <location evidence="1">Membrane</location>
        <topology evidence="1">Peripheral membrane protein</topology>
        <orientation evidence="1">Cytoplasmic side</orientation>
    </subcellularLocation>
</comment>
<dbReference type="InterPro" id="IPR046455">
    <property type="entry name" value="Sec7/BIG1-like_C"/>
</dbReference>
<dbReference type="PROSITE" id="PS50190">
    <property type="entry name" value="SEC7"/>
    <property type="match status" value="1"/>
</dbReference>
<name>A0ABD3BGZ1_9LAMI</name>
<dbReference type="InterPro" id="IPR023394">
    <property type="entry name" value="Sec7_C_sf"/>
</dbReference>
<evidence type="ECO:0000256" key="6">
    <source>
        <dbReference type="ARBA" id="ARBA00022658"/>
    </source>
</evidence>
<dbReference type="InterPro" id="IPR032817">
    <property type="entry name" value="Mon2_C"/>
</dbReference>
<feature type="domain" description="SEC7" evidence="10">
    <location>
        <begin position="605"/>
        <end position="792"/>
    </location>
</feature>
<dbReference type="PANTHER" id="PTHR10663:SF375">
    <property type="entry name" value="LD29171P"/>
    <property type="match status" value="1"/>
</dbReference>
<evidence type="ECO:0000256" key="7">
    <source>
        <dbReference type="ARBA" id="ARBA00022927"/>
    </source>
</evidence>
<dbReference type="FunFam" id="1.10.1000.11:FF:000005">
    <property type="entry name" value="Brefeldin A-inhibited guanine nucleotide-exchange 1"/>
    <property type="match status" value="1"/>
</dbReference>
<keyword evidence="5" id="KW-0963">Cytoplasm</keyword>
<dbReference type="InterPro" id="IPR035999">
    <property type="entry name" value="Sec7_dom_sf"/>
</dbReference>
<comment type="caution">
    <text evidence="11">The sequence shown here is derived from an EMBL/GenBank/DDBJ whole genome shotgun (WGS) entry which is preliminary data.</text>
</comment>
<dbReference type="Pfam" id="PF01369">
    <property type="entry name" value="Sec7"/>
    <property type="match status" value="1"/>
</dbReference>
<evidence type="ECO:0000256" key="2">
    <source>
        <dbReference type="ARBA" id="ARBA00004514"/>
    </source>
</evidence>
<feature type="compositionally biased region" description="Basic and acidic residues" evidence="9">
    <location>
        <begin position="1313"/>
        <end position="1323"/>
    </location>
</feature>
<keyword evidence="12" id="KW-1185">Reference proteome</keyword>
<dbReference type="Pfam" id="PF16206">
    <property type="entry name" value="Mon2_C"/>
    <property type="match status" value="1"/>
</dbReference>
<reference evidence="12" key="1">
    <citation type="journal article" date="2024" name="IScience">
        <title>Strigolactones Initiate the Formation of Haustorium-like Structures in Castilleja.</title>
        <authorList>
            <person name="Buerger M."/>
            <person name="Peterson D."/>
            <person name="Chory J."/>
        </authorList>
    </citation>
    <scope>NUCLEOTIDE SEQUENCE [LARGE SCALE GENOMIC DNA]</scope>
</reference>
<evidence type="ECO:0000256" key="5">
    <source>
        <dbReference type="ARBA" id="ARBA00022490"/>
    </source>
</evidence>
<dbReference type="Pfam" id="PF12783">
    <property type="entry name" value="Sec7-like_HUS"/>
    <property type="match status" value="1"/>
</dbReference>
<dbReference type="InterPro" id="IPR000904">
    <property type="entry name" value="Sec7_dom"/>
</dbReference>
<dbReference type="Gene3D" id="1.10.1000.11">
    <property type="entry name" value="Arf Nucleotide-binding Site Opener,domain 2"/>
    <property type="match status" value="1"/>
</dbReference>
<evidence type="ECO:0000256" key="4">
    <source>
        <dbReference type="ARBA" id="ARBA00022448"/>
    </source>
</evidence>
<protein>
    <submittedName>
        <fullName evidence="11">Brefeldin A-inhibited guanine nucleotide-exchange protein 2</fullName>
    </submittedName>
</protein>
<dbReference type="CDD" id="cd00171">
    <property type="entry name" value="Sec7"/>
    <property type="match status" value="1"/>
</dbReference>